<comment type="caution">
    <text evidence="1">The sequence shown here is derived from an EMBL/GenBank/DDBJ whole genome shotgun (WGS) entry which is preliminary data.</text>
</comment>
<organism evidence="1 2">
    <name type="scientific">Cymbomonas tetramitiformis</name>
    <dbReference type="NCBI Taxonomy" id="36881"/>
    <lineage>
        <taxon>Eukaryota</taxon>
        <taxon>Viridiplantae</taxon>
        <taxon>Chlorophyta</taxon>
        <taxon>Pyramimonadophyceae</taxon>
        <taxon>Pyramimonadales</taxon>
        <taxon>Pyramimonadaceae</taxon>
        <taxon>Cymbomonas</taxon>
    </lineage>
</organism>
<reference evidence="1 2" key="1">
    <citation type="journal article" date="2015" name="Genome Biol. Evol.">
        <title>Comparative Genomics of a Bacterivorous Green Alga Reveals Evolutionary Causalities and Consequences of Phago-Mixotrophic Mode of Nutrition.</title>
        <authorList>
            <person name="Burns J.A."/>
            <person name="Paasch A."/>
            <person name="Narechania A."/>
            <person name="Kim E."/>
        </authorList>
    </citation>
    <scope>NUCLEOTIDE SEQUENCE [LARGE SCALE GENOMIC DNA]</scope>
    <source>
        <strain evidence="1 2">PLY_AMNH</strain>
    </source>
</reference>
<proteinExistence type="predicted"/>
<dbReference type="EMBL" id="LGRX02001240">
    <property type="protein sequence ID" value="KAK3286514.1"/>
    <property type="molecule type" value="Genomic_DNA"/>
</dbReference>
<protein>
    <submittedName>
        <fullName evidence="1">Uncharacterized protein</fullName>
    </submittedName>
</protein>
<dbReference type="AlphaFoldDB" id="A0AAE0GY89"/>
<gene>
    <name evidence="1" type="ORF">CYMTET_5933</name>
</gene>
<sequence>MFHLFELVQFIAGVGDEVSQRHPSLSRMTATLLTSPGGFVANLCFHAQPRLLEFTKLLKWASALEFVTGPPLVVGFGVASPANFPFFHLFPSYRPHPTCEDAFDVCFFLTVHYHLFRHCQAIARGESVLTAGVRLEAVTGVTVMTSMADLARCDCLRAADLVKKIWSL</sequence>
<keyword evidence="2" id="KW-1185">Reference proteome</keyword>
<accession>A0AAE0GY89</accession>
<evidence type="ECO:0000313" key="2">
    <source>
        <dbReference type="Proteomes" id="UP001190700"/>
    </source>
</evidence>
<dbReference type="Proteomes" id="UP001190700">
    <property type="component" value="Unassembled WGS sequence"/>
</dbReference>
<evidence type="ECO:0000313" key="1">
    <source>
        <dbReference type="EMBL" id="KAK3286514.1"/>
    </source>
</evidence>
<name>A0AAE0GY89_9CHLO</name>